<evidence type="ECO:0000313" key="3">
    <source>
        <dbReference type="Proteomes" id="UP000428330"/>
    </source>
</evidence>
<dbReference type="Proteomes" id="UP000428330">
    <property type="component" value="Chromosome"/>
</dbReference>
<accession>A0A6I6IM54</accession>
<keyword evidence="1" id="KW-1133">Transmembrane helix</keyword>
<evidence type="ECO:0000256" key="1">
    <source>
        <dbReference type="SAM" id="Phobius"/>
    </source>
</evidence>
<feature type="transmembrane region" description="Helical" evidence="1">
    <location>
        <begin position="35"/>
        <end position="56"/>
    </location>
</feature>
<keyword evidence="3" id="KW-1185">Reference proteome</keyword>
<keyword evidence="1" id="KW-0812">Transmembrane</keyword>
<dbReference type="RefSeq" id="WP_157706802.1">
    <property type="nucleotide sequence ID" value="NZ_CP034348.1"/>
</dbReference>
<reference evidence="3" key="1">
    <citation type="submission" date="2018-12" db="EMBL/GenBank/DDBJ databases">
        <title>Complete genome sequence of Roseovarius sp. MME-070.</title>
        <authorList>
            <person name="Nam Y.-D."/>
            <person name="Kang J."/>
            <person name="Chung W.-H."/>
            <person name="Park Y.S."/>
        </authorList>
    </citation>
    <scope>NUCLEOTIDE SEQUENCE [LARGE SCALE GENOMIC DNA]</scope>
    <source>
        <strain evidence="3">MME-070</strain>
    </source>
</reference>
<gene>
    <name evidence="2" type="ORF">EI983_07715</name>
</gene>
<sequence>MTARTVWRLNFTGWLLFTVSACLFLWTTWHAGDLVGILASLAFLVACIVFLIPVWVHRPDRSGHDD</sequence>
<organism evidence="2 3">
    <name type="scientific">Roseovarius faecimaris</name>
    <dbReference type="NCBI Taxonomy" id="2494550"/>
    <lineage>
        <taxon>Bacteria</taxon>
        <taxon>Pseudomonadati</taxon>
        <taxon>Pseudomonadota</taxon>
        <taxon>Alphaproteobacteria</taxon>
        <taxon>Rhodobacterales</taxon>
        <taxon>Roseobacteraceae</taxon>
        <taxon>Roseovarius</taxon>
    </lineage>
</organism>
<evidence type="ECO:0008006" key="4">
    <source>
        <dbReference type="Google" id="ProtNLM"/>
    </source>
</evidence>
<evidence type="ECO:0000313" key="2">
    <source>
        <dbReference type="EMBL" id="QGX98170.1"/>
    </source>
</evidence>
<name>A0A6I6IM54_9RHOB</name>
<dbReference type="KEGG" id="rom:EI983_07715"/>
<protein>
    <recommendedName>
        <fullName evidence="4">Cytochrome oxidase subunit III</fullName>
    </recommendedName>
</protein>
<dbReference type="OrthoDB" id="7745502at2"/>
<feature type="transmembrane region" description="Helical" evidence="1">
    <location>
        <begin position="12"/>
        <end position="29"/>
    </location>
</feature>
<dbReference type="PROSITE" id="PS51257">
    <property type="entry name" value="PROKAR_LIPOPROTEIN"/>
    <property type="match status" value="1"/>
</dbReference>
<keyword evidence="1" id="KW-0472">Membrane</keyword>
<dbReference type="EMBL" id="CP034348">
    <property type="protein sequence ID" value="QGX98170.1"/>
    <property type="molecule type" value="Genomic_DNA"/>
</dbReference>
<dbReference type="AlphaFoldDB" id="A0A6I6IM54"/>
<proteinExistence type="predicted"/>